<feature type="transmembrane region" description="Helical" evidence="4">
    <location>
        <begin position="251"/>
        <end position="272"/>
    </location>
</feature>
<dbReference type="PROSITE" id="PS50850">
    <property type="entry name" value="MFS"/>
    <property type="match status" value="1"/>
</dbReference>
<evidence type="ECO:0000256" key="3">
    <source>
        <dbReference type="SAM" id="MobiDB-lite"/>
    </source>
</evidence>
<dbReference type="Gene3D" id="1.20.1250.20">
    <property type="entry name" value="MFS general substrate transporter like domains"/>
    <property type="match status" value="2"/>
</dbReference>
<comment type="similarity">
    <text evidence="2">Belongs to the major facilitator superfamily. Monocarboxylate porter (TC 2.A.1.13) family.</text>
</comment>
<feature type="transmembrane region" description="Helical" evidence="4">
    <location>
        <begin position="51"/>
        <end position="74"/>
    </location>
</feature>
<dbReference type="PANTHER" id="PTHR11360">
    <property type="entry name" value="MONOCARBOXYLATE TRANSPORTER"/>
    <property type="match status" value="1"/>
</dbReference>
<evidence type="ECO:0000313" key="6">
    <source>
        <dbReference type="EMBL" id="KJZ73209.1"/>
    </source>
</evidence>
<evidence type="ECO:0000256" key="4">
    <source>
        <dbReference type="SAM" id="Phobius"/>
    </source>
</evidence>
<evidence type="ECO:0000256" key="1">
    <source>
        <dbReference type="ARBA" id="ARBA00004141"/>
    </source>
</evidence>
<dbReference type="InterPro" id="IPR020846">
    <property type="entry name" value="MFS_dom"/>
</dbReference>
<feature type="transmembrane region" description="Helical" evidence="4">
    <location>
        <begin position="86"/>
        <end position="107"/>
    </location>
</feature>
<dbReference type="Proteomes" id="UP000054481">
    <property type="component" value="Unassembled WGS sequence"/>
</dbReference>
<dbReference type="GO" id="GO:0022857">
    <property type="term" value="F:transmembrane transporter activity"/>
    <property type="evidence" value="ECO:0007669"/>
    <property type="project" value="InterPro"/>
</dbReference>
<feature type="transmembrane region" description="Helical" evidence="4">
    <location>
        <begin position="119"/>
        <end position="138"/>
    </location>
</feature>
<dbReference type="Pfam" id="PF07690">
    <property type="entry name" value="MFS_1"/>
    <property type="match status" value="1"/>
</dbReference>
<organism evidence="6 7">
    <name type="scientific">Hirsutella minnesotensis 3608</name>
    <dbReference type="NCBI Taxonomy" id="1043627"/>
    <lineage>
        <taxon>Eukaryota</taxon>
        <taxon>Fungi</taxon>
        <taxon>Dikarya</taxon>
        <taxon>Ascomycota</taxon>
        <taxon>Pezizomycotina</taxon>
        <taxon>Sordariomycetes</taxon>
        <taxon>Hypocreomycetidae</taxon>
        <taxon>Hypocreales</taxon>
        <taxon>Ophiocordycipitaceae</taxon>
        <taxon>Hirsutella</taxon>
    </lineage>
</organism>
<gene>
    <name evidence="6" type="ORF">HIM_07406</name>
</gene>
<feature type="transmembrane region" description="Helical" evidence="4">
    <location>
        <begin position="177"/>
        <end position="196"/>
    </location>
</feature>
<evidence type="ECO:0000313" key="7">
    <source>
        <dbReference type="Proteomes" id="UP000054481"/>
    </source>
</evidence>
<accession>A0A0F8A499</accession>
<dbReference type="GO" id="GO:0016020">
    <property type="term" value="C:membrane"/>
    <property type="evidence" value="ECO:0007669"/>
    <property type="project" value="UniProtKB-SubCell"/>
</dbReference>
<dbReference type="InterPro" id="IPR036259">
    <property type="entry name" value="MFS_trans_sf"/>
</dbReference>
<feature type="transmembrane region" description="Helical" evidence="4">
    <location>
        <begin position="415"/>
        <end position="434"/>
    </location>
</feature>
<dbReference type="AlphaFoldDB" id="A0A0F8A499"/>
<keyword evidence="4" id="KW-0472">Membrane</keyword>
<reference evidence="6 7" key="1">
    <citation type="journal article" date="2014" name="Genome Biol. Evol.">
        <title>Comparative genomics and transcriptomics analyses reveal divergent lifestyle features of nematode endoparasitic fungus Hirsutella minnesotensis.</title>
        <authorList>
            <person name="Lai Y."/>
            <person name="Liu K."/>
            <person name="Zhang X."/>
            <person name="Zhang X."/>
            <person name="Li K."/>
            <person name="Wang N."/>
            <person name="Shu C."/>
            <person name="Wu Y."/>
            <person name="Wang C."/>
            <person name="Bushley K.E."/>
            <person name="Xiang M."/>
            <person name="Liu X."/>
        </authorList>
    </citation>
    <scope>NUCLEOTIDE SEQUENCE [LARGE SCALE GENOMIC DNA]</scope>
    <source>
        <strain evidence="6 7">3608</strain>
    </source>
</reference>
<feature type="transmembrane region" description="Helical" evidence="4">
    <location>
        <begin position="150"/>
        <end position="170"/>
    </location>
</feature>
<dbReference type="InterPro" id="IPR050327">
    <property type="entry name" value="Proton-linked_MCT"/>
</dbReference>
<comment type="subcellular location">
    <subcellularLocation>
        <location evidence="1">Membrane</location>
        <topology evidence="1">Multi-pass membrane protein</topology>
    </subcellularLocation>
</comment>
<feature type="region of interest" description="Disordered" evidence="3">
    <location>
        <begin position="1"/>
        <end position="41"/>
    </location>
</feature>
<dbReference type="OrthoDB" id="6499973at2759"/>
<evidence type="ECO:0000259" key="5">
    <source>
        <dbReference type="PROSITE" id="PS50850"/>
    </source>
</evidence>
<dbReference type="PANTHER" id="PTHR11360:SF305">
    <property type="entry name" value="MAJOR FACILITATOR SUPERFAMILY (MFS) PROFILE DOMAIN-CONTAINING PROTEIN"/>
    <property type="match status" value="1"/>
</dbReference>
<proteinExistence type="inferred from homology"/>
<dbReference type="SUPFAM" id="SSF103473">
    <property type="entry name" value="MFS general substrate transporter"/>
    <property type="match status" value="1"/>
</dbReference>
<evidence type="ECO:0000256" key="2">
    <source>
        <dbReference type="ARBA" id="ARBA00006727"/>
    </source>
</evidence>
<dbReference type="InterPro" id="IPR011701">
    <property type="entry name" value="MFS"/>
</dbReference>
<feature type="domain" description="Major facilitator superfamily (MFS) profile" evidence="5">
    <location>
        <begin position="250"/>
        <end position="444"/>
    </location>
</feature>
<keyword evidence="4" id="KW-1133">Transmembrane helix</keyword>
<dbReference type="EMBL" id="KQ030537">
    <property type="protein sequence ID" value="KJZ73209.1"/>
    <property type="molecule type" value="Genomic_DNA"/>
</dbReference>
<keyword evidence="4" id="KW-0812">Transmembrane</keyword>
<feature type="transmembrane region" description="Helical" evidence="4">
    <location>
        <begin position="284"/>
        <end position="303"/>
    </location>
</feature>
<keyword evidence="7" id="KW-1185">Reference proteome</keyword>
<feature type="transmembrane region" description="Helical" evidence="4">
    <location>
        <begin position="341"/>
        <end position="364"/>
    </location>
</feature>
<feature type="compositionally biased region" description="Polar residues" evidence="3">
    <location>
        <begin position="1"/>
        <end position="13"/>
    </location>
</feature>
<feature type="compositionally biased region" description="Low complexity" evidence="3">
    <location>
        <begin position="21"/>
        <end position="33"/>
    </location>
</feature>
<feature type="transmembrane region" description="Helical" evidence="4">
    <location>
        <begin position="208"/>
        <end position="231"/>
    </location>
</feature>
<name>A0A0F8A499_9HYPO</name>
<feature type="transmembrane region" description="Helical" evidence="4">
    <location>
        <begin position="315"/>
        <end position="335"/>
    </location>
</feature>
<feature type="transmembrane region" description="Helical" evidence="4">
    <location>
        <begin position="376"/>
        <end position="395"/>
    </location>
</feature>
<sequence>MASINGKTASARCSSVGLGDESTTTTPSEAATPVAEQPSEDEAHLDSWRGWIVVAAAASSVFCYMGVIYSWGILQAEIARQKSMSLTSLTFVGSLATSFMSSISILVGKAIRRYGYRKTAFLGAFLLGLGEFLSSWFVDHLGALVVTHGFLFGIGGGLTIMPCSTAPLYWFRKHKGLALGVVFGGSSLGAAVMGVTTHELVRHVGIPWTFRILGFLLWAVCLPAACCIGQAPKSRVIIPPIQWFRWRETQFWLLLIGSAIACFPLLVPSYFIPIFARSISDSSSTGIIALSIWNISSTVGRIFAGFTADSFLGPLNSTVIAIFFCSVSALAIWPFASNMGILSLFSVISGIGCGSFFSLFPLVVSSVFGPENTMGVLPMMWTSWFFGYFFGTPIASRLYALAGTDGDTTKYRPAAYYAGATSMLGLIFVVALRIRRNKKIIARV</sequence>
<protein>
    <recommendedName>
        <fullName evidence="5">Major facilitator superfamily (MFS) profile domain-containing protein</fullName>
    </recommendedName>
</protein>